<reference evidence="1" key="2">
    <citation type="journal article" date="2023" name="IMA Fungus">
        <title>Comparative genomic study of the Penicillium genus elucidates a diverse pangenome and 15 lateral gene transfer events.</title>
        <authorList>
            <person name="Petersen C."/>
            <person name="Sorensen T."/>
            <person name="Nielsen M.R."/>
            <person name="Sondergaard T.E."/>
            <person name="Sorensen J.L."/>
            <person name="Fitzpatrick D.A."/>
            <person name="Frisvad J.C."/>
            <person name="Nielsen K.L."/>
        </authorList>
    </citation>
    <scope>NUCLEOTIDE SEQUENCE</scope>
    <source>
        <strain evidence="1">IBT 22155</strain>
    </source>
</reference>
<organism evidence="1 2">
    <name type="scientific">Penicillium bovifimosum</name>
    <dbReference type="NCBI Taxonomy" id="126998"/>
    <lineage>
        <taxon>Eukaryota</taxon>
        <taxon>Fungi</taxon>
        <taxon>Dikarya</taxon>
        <taxon>Ascomycota</taxon>
        <taxon>Pezizomycotina</taxon>
        <taxon>Eurotiomycetes</taxon>
        <taxon>Eurotiomycetidae</taxon>
        <taxon>Eurotiales</taxon>
        <taxon>Aspergillaceae</taxon>
        <taxon>Penicillium</taxon>
    </lineage>
</organism>
<keyword evidence="2" id="KW-1185">Reference proteome</keyword>
<gene>
    <name evidence="1" type="ORF">N7515_000086</name>
</gene>
<dbReference type="Proteomes" id="UP001149079">
    <property type="component" value="Unassembled WGS sequence"/>
</dbReference>
<evidence type="ECO:0000313" key="1">
    <source>
        <dbReference type="EMBL" id="KAJ5145522.1"/>
    </source>
</evidence>
<evidence type="ECO:0000313" key="2">
    <source>
        <dbReference type="Proteomes" id="UP001149079"/>
    </source>
</evidence>
<comment type="caution">
    <text evidence="1">The sequence shown here is derived from an EMBL/GenBank/DDBJ whole genome shotgun (WGS) entry which is preliminary data.</text>
</comment>
<dbReference type="OrthoDB" id="4191831at2759"/>
<name>A0A9W9HEP9_9EURO</name>
<accession>A0A9W9HEP9</accession>
<reference evidence="1" key="1">
    <citation type="submission" date="2022-11" db="EMBL/GenBank/DDBJ databases">
        <authorList>
            <person name="Petersen C."/>
        </authorList>
    </citation>
    <scope>NUCLEOTIDE SEQUENCE</scope>
    <source>
        <strain evidence="1">IBT 22155</strain>
    </source>
</reference>
<dbReference type="AlphaFoldDB" id="A0A9W9HEP9"/>
<evidence type="ECO:0008006" key="3">
    <source>
        <dbReference type="Google" id="ProtNLM"/>
    </source>
</evidence>
<protein>
    <recommendedName>
        <fullName evidence="3">F-box domain-containing protein</fullName>
    </recommendedName>
</protein>
<dbReference type="GeneID" id="81400000"/>
<sequence length="472" mass="53285">MRPIHPEPTGLTSCPADILYSIFELLSPAEFHALCLVHKSVCGMAARLLYQNIQMVWERENPFDPPPVTKLLRTLVSSPDLAAHVRTFHLGGKLASHASLVRTIRAVPIFPTELNASISFIQTTGVPYSDLWIHDLQQGKLDAVVALLLAQLPNLKSLHLGPAFTQRSEIIGMVLRSAIFETVDYGLPDFRHLRDVTYLLKEGHDEARDKNVKNTADVLPFFYLSNIERISVFLESPLAITWPQPKLPVVPSSLTSLVLNSVRENYLMNLLSITPYLKSLRWTWFYDYGLLDAVNLPIIDLDQIGDAISCLKNTLTDLTIIGEVQLGGNDINLPGVKTDGSLSAMVTMDNLKTLQVPWAFLVGFALDTTKRLQDVLPRNLEHLTITYDLCIQNEEHMEPDWPEFEWDDHAMLDVLKPWLEDRTFTPNLCGVSLGLVRYETDEYDWEPEMRHQLAELGAQAGVVFDIIFTDEM</sequence>
<proteinExistence type="predicted"/>
<dbReference type="EMBL" id="JAPQKL010000001">
    <property type="protein sequence ID" value="KAJ5145522.1"/>
    <property type="molecule type" value="Genomic_DNA"/>
</dbReference>
<dbReference type="RefSeq" id="XP_056525996.1">
    <property type="nucleotide sequence ID" value="XM_056660830.1"/>
</dbReference>